<gene>
    <name evidence="1" type="ORF">AWB69_08543</name>
</gene>
<sequence>MLDMKEGRIGTPEFDGAALEKLKKRLPRKVWMFAAPPGKKDRRHLVGSFLIIKSKPVSFVPKSA</sequence>
<dbReference type="Proteomes" id="UP000054683">
    <property type="component" value="Unassembled WGS sequence"/>
</dbReference>
<dbReference type="RefSeq" id="WP_062092591.1">
    <property type="nucleotide sequence ID" value="NZ_FCOK02000109.1"/>
</dbReference>
<accession>A0A158JRF0</accession>
<protein>
    <submittedName>
        <fullName evidence="1">Uncharacterized protein</fullName>
    </submittedName>
</protein>
<organism evidence="1 2">
    <name type="scientific">Caballeronia udeis</name>
    <dbReference type="NCBI Taxonomy" id="1232866"/>
    <lineage>
        <taxon>Bacteria</taxon>
        <taxon>Pseudomonadati</taxon>
        <taxon>Pseudomonadota</taxon>
        <taxon>Betaproteobacteria</taxon>
        <taxon>Burkholderiales</taxon>
        <taxon>Burkholderiaceae</taxon>
        <taxon>Caballeronia</taxon>
    </lineage>
</organism>
<reference evidence="1 2" key="1">
    <citation type="submission" date="2016-01" db="EMBL/GenBank/DDBJ databases">
        <authorList>
            <person name="Oliw E.H."/>
        </authorList>
    </citation>
    <scope>NUCLEOTIDE SEQUENCE [LARGE SCALE GENOMIC DNA]</scope>
    <source>
        <strain evidence="1">LMG 27134</strain>
    </source>
</reference>
<evidence type="ECO:0000313" key="2">
    <source>
        <dbReference type="Proteomes" id="UP000054683"/>
    </source>
</evidence>
<dbReference type="EMBL" id="FCOK02000109">
    <property type="protein sequence ID" value="SAL71073.1"/>
    <property type="molecule type" value="Genomic_DNA"/>
</dbReference>
<proteinExistence type="predicted"/>
<evidence type="ECO:0000313" key="1">
    <source>
        <dbReference type="EMBL" id="SAL71073.1"/>
    </source>
</evidence>
<dbReference type="AlphaFoldDB" id="A0A158JRF0"/>
<name>A0A158JRF0_9BURK</name>